<dbReference type="Pfam" id="PF01042">
    <property type="entry name" value="Ribonuc_L-PSP"/>
    <property type="match status" value="1"/>
</dbReference>
<comment type="similarity">
    <text evidence="1">Belongs to the RutC family.</text>
</comment>
<comment type="caution">
    <text evidence="2">The sequence shown here is derived from an EMBL/GenBank/DDBJ whole genome shotgun (WGS) entry which is preliminary data.</text>
</comment>
<dbReference type="PANTHER" id="PTHR11803">
    <property type="entry name" value="2-IMINOBUTANOATE/2-IMINOPROPANOATE DEAMINASE RIDA"/>
    <property type="match status" value="1"/>
</dbReference>
<accession>A0A246HQ90</accession>
<dbReference type="EMBL" id="NIVS01000009">
    <property type="protein sequence ID" value="OWQ55982.1"/>
    <property type="molecule type" value="Genomic_DNA"/>
</dbReference>
<dbReference type="AlphaFoldDB" id="A0A246HQ90"/>
<evidence type="ECO:0000313" key="2">
    <source>
        <dbReference type="EMBL" id="OWQ55982.1"/>
    </source>
</evidence>
<dbReference type="InterPro" id="IPR006056">
    <property type="entry name" value="RidA"/>
</dbReference>
<proteinExistence type="inferred from homology"/>
<protein>
    <submittedName>
        <fullName evidence="2">Reactive intermediate/imine deaminase</fullName>
    </submittedName>
</protein>
<evidence type="ECO:0000256" key="1">
    <source>
        <dbReference type="ARBA" id="ARBA00010552"/>
    </source>
</evidence>
<gene>
    <name evidence="2" type="ORF">CEE60_04045</name>
</gene>
<name>A0A246HQ90_STEMA</name>
<dbReference type="Gene3D" id="3.30.1330.40">
    <property type="entry name" value="RutC-like"/>
    <property type="match status" value="1"/>
</dbReference>
<dbReference type="Proteomes" id="UP000198157">
    <property type="component" value="Unassembled WGS sequence"/>
</dbReference>
<organism evidence="2 3">
    <name type="scientific">Stenotrophomonas maltophilia</name>
    <name type="common">Pseudomonas maltophilia</name>
    <name type="synonym">Xanthomonas maltophilia</name>
    <dbReference type="NCBI Taxonomy" id="40324"/>
    <lineage>
        <taxon>Bacteria</taxon>
        <taxon>Pseudomonadati</taxon>
        <taxon>Pseudomonadota</taxon>
        <taxon>Gammaproteobacteria</taxon>
        <taxon>Lysobacterales</taxon>
        <taxon>Lysobacteraceae</taxon>
        <taxon>Stenotrophomonas</taxon>
        <taxon>Stenotrophomonas maltophilia group</taxon>
    </lineage>
</organism>
<dbReference type="InterPro" id="IPR006175">
    <property type="entry name" value="YjgF/YER057c/UK114"/>
</dbReference>
<dbReference type="GO" id="GO:0005829">
    <property type="term" value="C:cytosol"/>
    <property type="evidence" value="ECO:0007669"/>
    <property type="project" value="TreeGrafter"/>
</dbReference>
<dbReference type="GO" id="GO:0019239">
    <property type="term" value="F:deaminase activity"/>
    <property type="evidence" value="ECO:0007669"/>
    <property type="project" value="TreeGrafter"/>
</dbReference>
<reference evidence="2 3" key="1">
    <citation type="submission" date="2017-06" db="EMBL/GenBank/DDBJ databases">
        <authorList>
            <person name="Kim H.J."/>
            <person name="Triplett B.A."/>
        </authorList>
    </citation>
    <scope>NUCLEOTIDE SEQUENCE [LARGE SCALE GENOMIC DNA]</scope>
    <source>
        <strain evidence="2 3">13146</strain>
    </source>
</reference>
<evidence type="ECO:0000313" key="3">
    <source>
        <dbReference type="Proteomes" id="UP000198157"/>
    </source>
</evidence>
<dbReference type="NCBIfam" id="TIGR00004">
    <property type="entry name" value="Rid family detoxifying hydrolase"/>
    <property type="match status" value="1"/>
</dbReference>
<sequence length="130" mass="13718">MSRQIITSANAPAAIGPYSQAVRAGNTVYFSGQIPLDPATGEIVGVGDIEAQARRAFDNLKAVAEEAGGSLDQIVRLGLYLTDLGEFAKVNAVMQDYFKAPFPARSTIEVSGLPKAANFEVDAVMVLDQA</sequence>
<dbReference type="CDD" id="cd00448">
    <property type="entry name" value="YjgF_YER057c_UK114_family"/>
    <property type="match status" value="1"/>
</dbReference>
<dbReference type="PANTHER" id="PTHR11803:SF39">
    <property type="entry name" value="2-IMINOBUTANOATE_2-IMINOPROPANOATE DEAMINASE"/>
    <property type="match status" value="1"/>
</dbReference>
<dbReference type="FunFam" id="3.30.1330.40:FF:000001">
    <property type="entry name" value="L-PSP family endoribonuclease"/>
    <property type="match status" value="1"/>
</dbReference>
<dbReference type="OrthoDB" id="9803101at2"/>
<dbReference type="InterPro" id="IPR035959">
    <property type="entry name" value="RutC-like_sf"/>
</dbReference>
<dbReference type="SUPFAM" id="SSF55298">
    <property type="entry name" value="YjgF-like"/>
    <property type="match status" value="1"/>
</dbReference>